<keyword evidence="7" id="KW-1185">Reference proteome</keyword>
<evidence type="ECO:0000313" key="6">
    <source>
        <dbReference type="EMBL" id="KHS52230.1"/>
    </source>
</evidence>
<feature type="domain" description="HTH araC/xylS-type" evidence="5">
    <location>
        <begin position="264"/>
        <end position="362"/>
    </location>
</feature>
<organism evidence="6 7">
    <name type="scientific">Brevibacterium linens</name>
    <dbReference type="NCBI Taxonomy" id="1703"/>
    <lineage>
        <taxon>Bacteria</taxon>
        <taxon>Bacillati</taxon>
        <taxon>Actinomycetota</taxon>
        <taxon>Actinomycetes</taxon>
        <taxon>Micrococcales</taxon>
        <taxon>Brevibacteriaceae</taxon>
        <taxon>Brevibacterium</taxon>
    </lineage>
</organism>
<dbReference type="STRING" id="1703.BLSMQ_3395"/>
<dbReference type="SMART" id="SM00342">
    <property type="entry name" value="HTH_ARAC"/>
    <property type="match status" value="1"/>
</dbReference>
<dbReference type="InterPro" id="IPR009057">
    <property type="entry name" value="Homeodomain-like_sf"/>
</dbReference>
<evidence type="ECO:0000256" key="2">
    <source>
        <dbReference type="ARBA" id="ARBA00023125"/>
    </source>
</evidence>
<dbReference type="SUPFAM" id="SSF46689">
    <property type="entry name" value="Homeodomain-like"/>
    <property type="match status" value="2"/>
</dbReference>
<reference evidence="6 7" key="1">
    <citation type="submission" date="2014-11" db="EMBL/GenBank/DDBJ databases">
        <title>Draft Genome Sequence of Brevibacterium linens AE038-8.</title>
        <authorList>
            <person name="Maizel D."/>
            <person name="Utturkar S.M."/>
            <person name="Brown S.D."/>
            <person name="Ferrero M."/>
            <person name="Rosen B.P."/>
        </authorList>
    </citation>
    <scope>NUCLEOTIDE SEQUENCE [LARGE SCALE GENOMIC DNA]</scope>
    <source>
        <strain evidence="6 7">AE038-8</strain>
    </source>
</reference>
<protein>
    <submittedName>
        <fullName evidence="6">Transcriptional regulator with aminotransferase type sensor, AraC family</fullName>
    </submittedName>
</protein>
<dbReference type="InterPro" id="IPR029062">
    <property type="entry name" value="Class_I_gatase-like"/>
</dbReference>
<evidence type="ECO:0000256" key="4">
    <source>
        <dbReference type="SAM" id="MobiDB-lite"/>
    </source>
</evidence>
<proteinExistence type="predicted"/>
<dbReference type="GO" id="GO:0043565">
    <property type="term" value="F:sequence-specific DNA binding"/>
    <property type="evidence" value="ECO:0007669"/>
    <property type="project" value="InterPro"/>
</dbReference>
<dbReference type="EMBL" id="JTJZ01000019">
    <property type="protein sequence ID" value="KHS52230.1"/>
    <property type="molecule type" value="Genomic_DNA"/>
</dbReference>
<dbReference type="PATRIC" id="fig|1703.6.peg.1767"/>
<dbReference type="PANTHER" id="PTHR43130:SF3">
    <property type="entry name" value="HTH-TYPE TRANSCRIPTIONAL REGULATOR RV1931C"/>
    <property type="match status" value="1"/>
</dbReference>
<dbReference type="PROSITE" id="PS01124">
    <property type="entry name" value="HTH_ARAC_FAMILY_2"/>
    <property type="match status" value="1"/>
</dbReference>
<dbReference type="CDD" id="cd03137">
    <property type="entry name" value="GATase1_AraC_1"/>
    <property type="match status" value="1"/>
</dbReference>
<evidence type="ECO:0000256" key="1">
    <source>
        <dbReference type="ARBA" id="ARBA00023015"/>
    </source>
</evidence>
<dbReference type="Pfam" id="PF12833">
    <property type="entry name" value="HTH_18"/>
    <property type="match status" value="1"/>
</dbReference>
<keyword evidence="3" id="KW-0804">Transcription</keyword>
<keyword evidence="2" id="KW-0238">DNA-binding</keyword>
<dbReference type="GO" id="GO:0008483">
    <property type="term" value="F:transaminase activity"/>
    <property type="evidence" value="ECO:0007669"/>
    <property type="project" value="UniProtKB-KW"/>
</dbReference>
<dbReference type="Gene3D" id="1.10.10.60">
    <property type="entry name" value="Homeodomain-like"/>
    <property type="match status" value="1"/>
</dbReference>
<keyword evidence="6" id="KW-0808">Transferase</keyword>
<dbReference type="AlphaFoldDB" id="A0A0B9AS87"/>
<dbReference type="InterPro" id="IPR018062">
    <property type="entry name" value="HTH_AraC-typ_CS"/>
</dbReference>
<name>A0A0B9AS87_BRELN</name>
<evidence type="ECO:0000313" key="7">
    <source>
        <dbReference type="Proteomes" id="UP000031488"/>
    </source>
</evidence>
<dbReference type="Proteomes" id="UP000031488">
    <property type="component" value="Unassembled WGS sequence"/>
</dbReference>
<dbReference type="PROSITE" id="PS00041">
    <property type="entry name" value="HTH_ARAC_FAMILY_1"/>
    <property type="match status" value="1"/>
</dbReference>
<dbReference type="RefSeq" id="WP_152609646.1">
    <property type="nucleotide sequence ID" value="NZ_CP014869.1"/>
</dbReference>
<dbReference type="SUPFAM" id="SSF52317">
    <property type="entry name" value="Class I glutamine amidotransferase-like"/>
    <property type="match status" value="1"/>
</dbReference>
<dbReference type="Gene3D" id="3.40.50.880">
    <property type="match status" value="1"/>
</dbReference>
<dbReference type="PANTHER" id="PTHR43130">
    <property type="entry name" value="ARAC-FAMILY TRANSCRIPTIONAL REGULATOR"/>
    <property type="match status" value="1"/>
</dbReference>
<evidence type="ECO:0000256" key="3">
    <source>
        <dbReference type="ARBA" id="ARBA00023163"/>
    </source>
</evidence>
<dbReference type="InterPro" id="IPR018060">
    <property type="entry name" value="HTH_AraC"/>
</dbReference>
<sequence length="365" mass="39173">MTDEPRPLPRRTPRSRPHRILVLALDGVSAMDLGVPVQVFGRESNAATDRTRTEAAPRTQPDPSTEAATAVPGRRPTAVPAGAWPYEVEVCGITAGKVAGSDGLDYSANRGLEALETADTIILPGATSAVADEPPAAVIGALLSAFERGARIAAISTGTFVLARTGLLVGRRATTHWSTAKELARRFPSIKVDENVLFIDEGQLLTSAGAASAVDLCLHLIRSDHGVGLSNQVARRLVAAAYRSAGQAQYVPRSVPDPLGDDFADTREWVLQHIGEKITLRDLAANAGVSVRTFSRRFVEDTGYTPMQWVLRARVDVARELLENSDLGIEQIADQVGLGTGANLRMHFQRILSTSPNDYRHSFQG</sequence>
<feature type="region of interest" description="Disordered" evidence="4">
    <location>
        <begin position="44"/>
        <end position="76"/>
    </location>
</feature>
<gene>
    <name evidence="6" type="ORF">AE0388_1880</name>
</gene>
<dbReference type="Pfam" id="PF01965">
    <property type="entry name" value="DJ-1_PfpI"/>
    <property type="match status" value="1"/>
</dbReference>
<comment type="caution">
    <text evidence="6">The sequence shown here is derived from an EMBL/GenBank/DDBJ whole genome shotgun (WGS) entry which is preliminary data.</text>
</comment>
<dbReference type="OrthoDB" id="3194870at2"/>
<keyword evidence="6" id="KW-0032">Aminotransferase</keyword>
<dbReference type="GO" id="GO:0003700">
    <property type="term" value="F:DNA-binding transcription factor activity"/>
    <property type="evidence" value="ECO:0007669"/>
    <property type="project" value="InterPro"/>
</dbReference>
<dbReference type="InterPro" id="IPR002818">
    <property type="entry name" value="DJ-1/PfpI"/>
</dbReference>
<accession>A0A0B9AS87</accession>
<evidence type="ECO:0000259" key="5">
    <source>
        <dbReference type="PROSITE" id="PS01124"/>
    </source>
</evidence>
<keyword evidence="1" id="KW-0805">Transcription regulation</keyword>
<dbReference type="InterPro" id="IPR052158">
    <property type="entry name" value="INH-QAR"/>
</dbReference>